<protein>
    <submittedName>
        <fullName evidence="3">Copper resistance protein B</fullName>
    </submittedName>
</protein>
<feature type="region of interest" description="Disordered" evidence="1">
    <location>
        <begin position="83"/>
        <end position="114"/>
    </location>
</feature>
<accession>A0ABS4DLW3</accession>
<proteinExistence type="predicted"/>
<dbReference type="Proteomes" id="UP000823790">
    <property type="component" value="Unassembled WGS sequence"/>
</dbReference>
<gene>
    <name evidence="3" type="ORF">J7I44_06985</name>
</gene>
<dbReference type="EMBL" id="JAGJRS010000014">
    <property type="protein sequence ID" value="MBP1474038.1"/>
    <property type="molecule type" value="Genomic_DNA"/>
</dbReference>
<keyword evidence="2" id="KW-0732">Signal</keyword>
<evidence type="ECO:0000256" key="2">
    <source>
        <dbReference type="SAM" id="SignalP"/>
    </source>
</evidence>
<dbReference type="Pfam" id="PF05275">
    <property type="entry name" value="CopB"/>
    <property type="match status" value="1"/>
</dbReference>
<evidence type="ECO:0000313" key="3">
    <source>
        <dbReference type="EMBL" id="MBP1474038.1"/>
    </source>
</evidence>
<dbReference type="RefSeq" id="WP_209618050.1">
    <property type="nucleotide sequence ID" value="NZ_JAGJRS010000014.1"/>
</dbReference>
<feature type="signal peptide" evidence="2">
    <location>
        <begin position="1"/>
        <end position="20"/>
    </location>
</feature>
<comment type="caution">
    <text evidence="3">The sequence shown here is derived from an EMBL/GenBank/DDBJ whole genome shotgun (WGS) entry which is preliminary data.</text>
</comment>
<feature type="chain" id="PRO_5046581703" evidence="2">
    <location>
        <begin position="21"/>
        <end position="336"/>
    </location>
</feature>
<reference evidence="3 4" key="1">
    <citation type="submission" date="2021-04" db="EMBL/GenBank/DDBJ databases">
        <authorList>
            <person name="Huq M.A."/>
        </authorList>
    </citation>
    <scope>NUCLEOTIDE SEQUENCE [LARGE SCALE GENOMIC DNA]</scope>
    <source>
        <strain evidence="3 4">MAH-13</strain>
    </source>
</reference>
<feature type="region of interest" description="Disordered" evidence="1">
    <location>
        <begin position="34"/>
        <end position="54"/>
    </location>
</feature>
<keyword evidence="4" id="KW-1185">Reference proteome</keyword>
<organism evidence="3 4">
    <name type="scientific">Frateuria flava</name>
    <dbReference type="NCBI Taxonomy" id="2821489"/>
    <lineage>
        <taxon>Bacteria</taxon>
        <taxon>Pseudomonadati</taxon>
        <taxon>Pseudomonadota</taxon>
        <taxon>Gammaproteobacteria</taxon>
        <taxon>Lysobacterales</taxon>
        <taxon>Rhodanobacteraceae</taxon>
        <taxon>Frateuria</taxon>
    </lineage>
</organism>
<sequence length="336" mass="36457">MRRPALAALAWLACMASVQAQEMPDRHMGAMPGMDHHGTPAASAPVDGHDPHASAAHDAMAMPADGHHPMPGATIPAQHRHVPATDHPSAPMHHDMGPMQGGSPPPHARDPDYSDGVRTPPMHGIDMAMGDDPRFATLHVDRLETVHASRGGGQQWEVQGGYGDSRDKLWLRSEGERSGGRLEAADIELLWQHAVAAFWDTRLGVRSDTGGGPGRQWVAFGVQGLAPYWFELEATGYVGPGGRTAARLRADYELLFTQRLVLQPELELNAYGKADPARGLGSGLSDVALGLRLRYEVRREVAPYVGGVWMRRFGGTAEHGRSGFEWQWVAGVRIRL</sequence>
<evidence type="ECO:0000313" key="4">
    <source>
        <dbReference type="Proteomes" id="UP000823790"/>
    </source>
</evidence>
<name>A0ABS4DLW3_9GAMM</name>
<dbReference type="InterPro" id="IPR007939">
    <property type="entry name" value="Cu-R_B_prcur"/>
</dbReference>
<evidence type="ECO:0000256" key="1">
    <source>
        <dbReference type="SAM" id="MobiDB-lite"/>
    </source>
</evidence>